<evidence type="ECO:0000259" key="2">
    <source>
        <dbReference type="PROSITE" id="PS50106"/>
    </source>
</evidence>
<dbReference type="RefSeq" id="WP_053252796.1">
    <property type="nucleotide sequence ID" value="NZ_LGAP01000039.1"/>
</dbReference>
<gene>
    <name evidence="3" type="ORF">AC244_31745</name>
</gene>
<dbReference type="GO" id="GO:0008236">
    <property type="term" value="F:serine-type peptidase activity"/>
    <property type="evidence" value="ECO:0007669"/>
    <property type="project" value="InterPro"/>
</dbReference>
<reference evidence="4" key="1">
    <citation type="submission" date="2015-07" db="EMBL/GenBank/DDBJ databases">
        <title>Whole genome sequence of an Ensifer adhaerens strain isolated from a cave pool in the Wind Cave National Park.</title>
        <authorList>
            <person name="Eng W.W.H."/>
            <person name="Gan H.M."/>
            <person name="Barton H.A."/>
            <person name="Savka M.A."/>
        </authorList>
    </citation>
    <scope>NUCLEOTIDE SEQUENCE [LARGE SCALE GENOMIC DNA]</scope>
    <source>
        <strain evidence="4">SD006</strain>
    </source>
</reference>
<dbReference type="InterPro" id="IPR041489">
    <property type="entry name" value="PDZ_6"/>
</dbReference>
<dbReference type="Gene3D" id="3.90.226.10">
    <property type="entry name" value="2-enoyl-CoA Hydratase, Chain A, domain 1"/>
    <property type="match status" value="1"/>
</dbReference>
<keyword evidence="3" id="KW-0378">Hydrolase</keyword>
<dbReference type="EMBL" id="LGAP01000039">
    <property type="protein sequence ID" value="KOF13371.1"/>
    <property type="molecule type" value="Genomic_DNA"/>
</dbReference>
<evidence type="ECO:0000256" key="1">
    <source>
        <dbReference type="SAM" id="SignalP"/>
    </source>
</evidence>
<dbReference type="Pfam" id="PF03572">
    <property type="entry name" value="Peptidase_S41"/>
    <property type="match status" value="1"/>
</dbReference>
<dbReference type="AlphaFoldDB" id="A0A0L8BFA5"/>
<sequence>MHNAMSKVLQTAFLLALMSAGTFAAKLPRSGDAVFDRVIALVNSEFHDETALGRFNETARKEIEAARPAFSTTGSVARVDAAIDVALASLQASHNGRFRPDTIAYFELSDIFRFAIRDDLRRLFPPEGDVSYPGIGMVTQVIGNARFVSDVYDGSPAAKAGVIMGDEILAVDGLPYREIASFKGKVGQSVDVRLRRKANAAPIGVKVAVERMRPLPTFEKAIKNSIAVSKRDGRTIGYVRFWTLSTRDGLDIVARELSDGRLSAVDGVVVDLRGRWGGGAADAAELFVGDTPSFRLIPRHGQATFANVRWRGPVVALVDEGTRSGLELFAYALRINGIPLVGERTAGALLAGRAYILPDDSLLEIAVSDAVIDDDVRLEGNGIAPDIRVDLPLAYAAGRDPQREAAVLEILRLLADGTSDRIVTPRLPSLTR</sequence>
<dbReference type="InterPro" id="IPR029045">
    <property type="entry name" value="ClpP/crotonase-like_dom_sf"/>
</dbReference>
<dbReference type="InterPro" id="IPR005151">
    <property type="entry name" value="Tail-specific_protease"/>
</dbReference>
<dbReference type="GO" id="GO:0004175">
    <property type="term" value="F:endopeptidase activity"/>
    <property type="evidence" value="ECO:0007669"/>
    <property type="project" value="TreeGrafter"/>
</dbReference>
<dbReference type="GO" id="GO:0006508">
    <property type="term" value="P:proteolysis"/>
    <property type="evidence" value="ECO:0007669"/>
    <property type="project" value="UniProtKB-KW"/>
</dbReference>
<feature type="chain" id="PRO_5005581116" evidence="1">
    <location>
        <begin position="25"/>
        <end position="432"/>
    </location>
</feature>
<dbReference type="Proteomes" id="UP000037425">
    <property type="component" value="Unassembled WGS sequence"/>
</dbReference>
<evidence type="ECO:0000313" key="3">
    <source>
        <dbReference type="EMBL" id="KOF13371.1"/>
    </source>
</evidence>
<dbReference type="Gene3D" id="2.30.42.10">
    <property type="match status" value="1"/>
</dbReference>
<feature type="domain" description="PDZ" evidence="2">
    <location>
        <begin position="147"/>
        <end position="198"/>
    </location>
</feature>
<dbReference type="SUPFAM" id="SSF50156">
    <property type="entry name" value="PDZ domain-like"/>
    <property type="match status" value="1"/>
</dbReference>
<feature type="signal peptide" evidence="1">
    <location>
        <begin position="1"/>
        <end position="24"/>
    </location>
</feature>
<dbReference type="Gene3D" id="3.30.750.44">
    <property type="match status" value="1"/>
</dbReference>
<proteinExistence type="predicted"/>
<dbReference type="SMART" id="SM00228">
    <property type="entry name" value="PDZ"/>
    <property type="match status" value="1"/>
</dbReference>
<dbReference type="OrthoDB" id="9758793at2"/>
<dbReference type="PROSITE" id="PS50106">
    <property type="entry name" value="PDZ"/>
    <property type="match status" value="1"/>
</dbReference>
<keyword evidence="1" id="KW-0732">Signal</keyword>
<evidence type="ECO:0000313" key="4">
    <source>
        <dbReference type="Proteomes" id="UP000037425"/>
    </source>
</evidence>
<dbReference type="InterPro" id="IPR001478">
    <property type="entry name" value="PDZ"/>
</dbReference>
<protein>
    <submittedName>
        <fullName evidence="3">Carboxyl-terminal protease</fullName>
    </submittedName>
</protein>
<dbReference type="PANTHER" id="PTHR32060">
    <property type="entry name" value="TAIL-SPECIFIC PROTEASE"/>
    <property type="match status" value="1"/>
</dbReference>
<organism evidence="3 4">
    <name type="scientific">Ensifer adhaerens</name>
    <name type="common">Sinorhizobium morelense</name>
    <dbReference type="NCBI Taxonomy" id="106592"/>
    <lineage>
        <taxon>Bacteria</taxon>
        <taxon>Pseudomonadati</taxon>
        <taxon>Pseudomonadota</taxon>
        <taxon>Alphaproteobacteria</taxon>
        <taxon>Hyphomicrobiales</taxon>
        <taxon>Rhizobiaceae</taxon>
        <taxon>Sinorhizobium/Ensifer group</taxon>
        <taxon>Ensifer</taxon>
    </lineage>
</organism>
<dbReference type="GO" id="GO:0030288">
    <property type="term" value="C:outer membrane-bounded periplasmic space"/>
    <property type="evidence" value="ECO:0007669"/>
    <property type="project" value="TreeGrafter"/>
</dbReference>
<dbReference type="CDD" id="cd07562">
    <property type="entry name" value="Peptidase_S41_TRI"/>
    <property type="match status" value="1"/>
</dbReference>
<accession>A0A0L8BFA5</accession>
<dbReference type="GO" id="GO:0007165">
    <property type="term" value="P:signal transduction"/>
    <property type="evidence" value="ECO:0007669"/>
    <property type="project" value="TreeGrafter"/>
</dbReference>
<keyword evidence="3" id="KW-0645">Protease</keyword>
<dbReference type="InterPro" id="IPR036034">
    <property type="entry name" value="PDZ_sf"/>
</dbReference>
<name>A0A0L8BFA5_ENSAD</name>
<dbReference type="PANTHER" id="PTHR32060:SF30">
    <property type="entry name" value="CARBOXY-TERMINAL PROCESSING PROTEASE CTPA"/>
    <property type="match status" value="1"/>
</dbReference>
<dbReference type="PATRIC" id="fig|106592.7.peg.5549"/>
<comment type="caution">
    <text evidence="3">The sequence shown here is derived from an EMBL/GenBank/DDBJ whole genome shotgun (WGS) entry which is preliminary data.</text>
</comment>
<dbReference type="SMART" id="SM00245">
    <property type="entry name" value="TSPc"/>
    <property type="match status" value="1"/>
</dbReference>
<dbReference type="SUPFAM" id="SSF52096">
    <property type="entry name" value="ClpP/crotonase"/>
    <property type="match status" value="1"/>
</dbReference>
<dbReference type="Pfam" id="PF17820">
    <property type="entry name" value="PDZ_6"/>
    <property type="match status" value="1"/>
</dbReference>